<dbReference type="InterPro" id="IPR036188">
    <property type="entry name" value="FAD/NAD-bd_sf"/>
</dbReference>
<comment type="catalytic activity">
    <reaction evidence="6">
        <text>L-tryptophan + O2 = indole-3-acetamide + CO2 + H2O</text>
        <dbReference type="Rhea" id="RHEA:16165"/>
        <dbReference type="ChEBI" id="CHEBI:15377"/>
        <dbReference type="ChEBI" id="CHEBI:15379"/>
        <dbReference type="ChEBI" id="CHEBI:16031"/>
        <dbReference type="ChEBI" id="CHEBI:16526"/>
        <dbReference type="ChEBI" id="CHEBI:57912"/>
        <dbReference type="EC" id="1.13.12.3"/>
    </reaction>
</comment>
<dbReference type="Proteomes" id="UP000475385">
    <property type="component" value="Unassembled WGS sequence"/>
</dbReference>
<evidence type="ECO:0000256" key="4">
    <source>
        <dbReference type="ARBA" id="ARBA00017871"/>
    </source>
</evidence>
<accession>A0A6M1LMY1</accession>
<comment type="caution">
    <text evidence="8">The sequence shown here is derived from an EMBL/GenBank/DDBJ whole genome shotgun (WGS) entry which is preliminary data.</text>
</comment>
<keyword evidence="9" id="KW-1185">Reference proteome</keyword>
<dbReference type="GO" id="GO:0009851">
    <property type="term" value="P:auxin biosynthetic process"/>
    <property type="evidence" value="ECO:0007669"/>
    <property type="project" value="UniProtKB-KW"/>
</dbReference>
<dbReference type="EC" id="1.13.12.3" evidence="3"/>
<dbReference type="RefSeq" id="WP_164695049.1">
    <property type="nucleotide sequence ID" value="NZ_JAAIKB010000005.1"/>
</dbReference>
<name>A0A6M1LMY1_9PROT</name>
<dbReference type="EMBL" id="JAAIKB010000005">
    <property type="protein sequence ID" value="NGM21144.1"/>
    <property type="molecule type" value="Genomic_DNA"/>
</dbReference>
<comment type="similarity">
    <text evidence="2">Belongs to the tryptophan 2-monooxygenase family.</text>
</comment>
<dbReference type="PANTHER" id="PTHR10742:SF410">
    <property type="entry name" value="LYSINE-SPECIFIC HISTONE DEMETHYLASE 2"/>
    <property type="match status" value="1"/>
</dbReference>
<evidence type="ECO:0000256" key="3">
    <source>
        <dbReference type="ARBA" id="ARBA00012535"/>
    </source>
</evidence>
<feature type="domain" description="Amine oxidase" evidence="7">
    <location>
        <begin position="18"/>
        <end position="418"/>
    </location>
</feature>
<dbReference type="PANTHER" id="PTHR10742">
    <property type="entry name" value="FLAVIN MONOAMINE OXIDASE"/>
    <property type="match status" value="1"/>
</dbReference>
<organism evidence="8 9">
    <name type="scientific">Falsiroseomonas algicola</name>
    <dbReference type="NCBI Taxonomy" id="2716930"/>
    <lineage>
        <taxon>Bacteria</taxon>
        <taxon>Pseudomonadati</taxon>
        <taxon>Pseudomonadota</taxon>
        <taxon>Alphaproteobacteria</taxon>
        <taxon>Acetobacterales</taxon>
        <taxon>Roseomonadaceae</taxon>
        <taxon>Falsiroseomonas</taxon>
    </lineage>
</organism>
<proteinExistence type="inferred from homology"/>
<dbReference type="GO" id="GO:0050361">
    <property type="term" value="F:tryptophan 2-monooxygenase activity"/>
    <property type="evidence" value="ECO:0007669"/>
    <property type="project" value="UniProtKB-EC"/>
</dbReference>
<evidence type="ECO:0000259" key="7">
    <source>
        <dbReference type="Pfam" id="PF01593"/>
    </source>
</evidence>
<evidence type="ECO:0000256" key="5">
    <source>
        <dbReference type="ARBA" id="ARBA00023070"/>
    </source>
</evidence>
<reference evidence="8 9" key="2">
    <citation type="submission" date="2020-03" db="EMBL/GenBank/DDBJ databases">
        <title>Roseomonas stagni sp. nov., isolated from pond water in Japan.</title>
        <authorList>
            <person name="Furuhata K."/>
            <person name="Miyamoto H."/>
            <person name="Goto K."/>
        </authorList>
    </citation>
    <scope>NUCLEOTIDE SEQUENCE [LARGE SCALE GENOMIC DNA]</scope>
    <source>
        <strain evidence="8 9">PeD5</strain>
    </source>
</reference>
<evidence type="ECO:0000256" key="6">
    <source>
        <dbReference type="ARBA" id="ARBA00047321"/>
    </source>
</evidence>
<evidence type="ECO:0000256" key="1">
    <source>
        <dbReference type="ARBA" id="ARBA00004814"/>
    </source>
</evidence>
<dbReference type="SUPFAM" id="SSF51905">
    <property type="entry name" value="FAD/NAD(P)-binding domain"/>
    <property type="match status" value="1"/>
</dbReference>
<comment type="pathway">
    <text evidence="1">Plant hormone metabolism; auxin biosynthesis.</text>
</comment>
<dbReference type="SUPFAM" id="SSF54373">
    <property type="entry name" value="FAD-linked reductases, C-terminal domain"/>
    <property type="match status" value="1"/>
</dbReference>
<reference evidence="8 9" key="1">
    <citation type="submission" date="2020-02" db="EMBL/GenBank/DDBJ databases">
        <authorList>
            <person name="Kim H.M."/>
            <person name="Jeon C.O."/>
        </authorList>
    </citation>
    <scope>NUCLEOTIDE SEQUENCE [LARGE SCALE GENOMIC DNA]</scope>
    <source>
        <strain evidence="8 9">PeD5</strain>
    </source>
</reference>
<gene>
    <name evidence="8" type="ORF">G3576_14060</name>
</gene>
<dbReference type="InterPro" id="IPR002937">
    <property type="entry name" value="Amino_oxidase"/>
</dbReference>
<dbReference type="Pfam" id="PF01593">
    <property type="entry name" value="Amino_oxidase"/>
    <property type="match status" value="1"/>
</dbReference>
<protein>
    <recommendedName>
        <fullName evidence="4">Tryptophan 2-monooxygenase</fullName>
        <ecNumber evidence="3">1.13.12.3</ecNumber>
    </recommendedName>
</protein>
<dbReference type="AlphaFoldDB" id="A0A6M1LMY1"/>
<evidence type="ECO:0000313" key="9">
    <source>
        <dbReference type="Proteomes" id="UP000475385"/>
    </source>
</evidence>
<sequence length="424" mass="43382">MPRLPTDPDLLVIGAGAAGIAAARTALEAGHSVVVLEARDRVGGRAVTDTARLGLPYDLGATWLHQAATNPLVPLAAGVGVTLHDSDALRREQTRIGNRPAAPAEDAEYTAAFAAAERAIEAAANAPGPDRSLAEGMAATGPWAPAIEAWQGDIISAAPAAEVSLRDFQANALEGGNRLPEGGFGALVARLAEGLPVMLGAPVTRLSWGGRQAVAEGPFGTLRARAAIVTVPTSLLAAGALRFDPPLPAEVLQAAHDLPLGHVVKLGFRVEGEERFGLPPFSSVDRQVAPGEPLVAMSLWPFGRPVISCHVGGAAGRALEAEGDAAVEAFMRAEIATRFGADAPRALRPGPIVSEWGRDPWSRGVYSYARIGRAEARAILARPLAGGRLCLAGEACDTGMAGTVGGAWRSGVAAARAAMVAGAG</sequence>
<dbReference type="Gene3D" id="3.50.50.60">
    <property type="entry name" value="FAD/NAD(P)-binding domain"/>
    <property type="match status" value="1"/>
</dbReference>
<keyword evidence="5" id="KW-0073">Auxin biosynthesis</keyword>
<dbReference type="InterPro" id="IPR050281">
    <property type="entry name" value="Flavin_monoamine_oxidase"/>
</dbReference>
<evidence type="ECO:0000313" key="8">
    <source>
        <dbReference type="EMBL" id="NGM21144.1"/>
    </source>
</evidence>
<evidence type="ECO:0000256" key="2">
    <source>
        <dbReference type="ARBA" id="ARBA00005833"/>
    </source>
</evidence>